<comment type="caution">
    <text evidence="1">The sequence shown here is derived from an EMBL/GenBank/DDBJ whole genome shotgun (WGS) entry which is preliminary data.</text>
</comment>
<organism evidence="1 2">
    <name type="scientific">Prevotella denticola CRIS 18C-A</name>
    <dbReference type="NCBI Taxonomy" id="944557"/>
    <lineage>
        <taxon>Bacteria</taxon>
        <taxon>Pseudomonadati</taxon>
        <taxon>Bacteroidota</taxon>
        <taxon>Bacteroidia</taxon>
        <taxon>Bacteroidales</taxon>
        <taxon>Prevotellaceae</taxon>
        <taxon>Prevotella</taxon>
    </lineage>
</organism>
<sequence>MCSNEDTSWKYKTMLKRKIQLHKVNEIFNFLGPVCDSRQIRRLYSTRSDKTSYDKQDALKLSEK</sequence>
<gene>
    <name evidence="1" type="ORF">HMPREF9303_1583</name>
</gene>
<accession>F0H4M3</accession>
<protein>
    <submittedName>
        <fullName evidence="1">Uncharacterized protein</fullName>
    </submittedName>
</protein>
<name>F0H4M3_9BACT</name>
<dbReference type="Proteomes" id="UP000003155">
    <property type="component" value="Unassembled WGS sequence"/>
</dbReference>
<evidence type="ECO:0000313" key="1">
    <source>
        <dbReference type="EMBL" id="EGC87249.1"/>
    </source>
</evidence>
<proteinExistence type="predicted"/>
<keyword evidence="2" id="KW-1185">Reference proteome</keyword>
<reference evidence="1 2" key="1">
    <citation type="submission" date="2011-02" db="EMBL/GenBank/DDBJ databases">
        <authorList>
            <person name="Durkin A.S."/>
            <person name="Madupu R."/>
            <person name="Torralba M."/>
            <person name="Gillis M."/>
            <person name="Methe B."/>
            <person name="Sutton G."/>
            <person name="Nelson K.E."/>
        </authorList>
    </citation>
    <scope>NUCLEOTIDE SEQUENCE [LARGE SCALE GENOMIC DNA]</scope>
    <source>
        <strain evidence="1 2">CRIS 18C-A</strain>
    </source>
</reference>
<dbReference type="EMBL" id="AEXO01000020">
    <property type="protein sequence ID" value="EGC87249.1"/>
    <property type="molecule type" value="Genomic_DNA"/>
</dbReference>
<evidence type="ECO:0000313" key="2">
    <source>
        <dbReference type="Proteomes" id="UP000003155"/>
    </source>
</evidence>
<dbReference type="AlphaFoldDB" id="F0H4M3"/>